<keyword evidence="9" id="KW-1185">Reference proteome</keyword>
<evidence type="ECO:0000313" key="8">
    <source>
        <dbReference type="EMBL" id="PON39559.1"/>
    </source>
</evidence>
<dbReference type="InterPro" id="IPR022398">
    <property type="entry name" value="Peptidase_S8_His-AS"/>
</dbReference>
<dbReference type="InterPro" id="IPR036852">
    <property type="entry name" value="Peptidase_S8/S53_dom_sf"/>
</dbReference>
<gene>
    <name evidence="8" type="ORF">PanWU01x14_303940</name>
</gene>
<evidence type="ECO:0000256" key="5">
    <source>
        <dbReference type="SAM" id="SignalP"/>
    </source>
</evidence>
<protein>
    <submittedName>
        <fullName evidence="8">Peptidase S8, subtilisin-related</fullName>
    </submittedName>
</protein>
<dbReference type="PROSITE" id="PS51892">
    <property type="entry name" value="SUBTILASE"/>
    <property type="match status" value="1"/>
</dbReference>
<dbReference type="GO" id="GO:0006508">
    <property type="term" value="P:proteolysis"/>
    <property type="evidence" value="ECO:0007669"/>
    <property type="project" value="InterPro"/>
</dbReference>
<dbReference type="AlphaFoldDB" id="A0A2P5ASQ5"/>
<dbReference type="InterPro" id="IPR000209">
    <property type="entry name" value="Peptidase_S8/S53_dom"/>
</dbReference>
<comment type="caution">
    <text evidence="4">Lacks conserved residue(s) required for the propagation of feature annotation.</text>
</comment>
<dbReference type="InterPro" id="IPR010259">
    <property type="entry name" value="S8pro/Inhibitor_I9"/>
</dbReference>
<dbReference type="SUPFAM" id="SSF52743">
    <property type="entry name" value="Subtilisin-like"/>
    <property type="match status" value="1"/>
</dbReference>
<dbReference type="Gene3D" id="3.40.50.200">
    <property type="entry name" value="Peptidase S8/S53 domain"/>
    <property type="match status" value="1"/>
</dbReference>
<dbReference type="Pfam" id="PF05922">
    <property type="entry name" value="Inhibitor_I9"/>
    <property type="match status" value="1"/>
</dbReference>
<evidence type="ECO:0000256" key="3">
    <source>
        <dbReference type="ARBA" id="ARBA00022729"/>
    </source>
</evidence>
<dbReference type="Proteomes" id="UP000237105">
    <property type="component" value="Unassembled WGS sequence"/>
</dbReference>
<dbReference type="EMBL" id="JXTB01000462">
    <property type="protein sequence ID" value="PON39559.1"/>
    <property type="molecule type" value="Genomic_DNA"/>
</dbReference>
<comment type="similarity">
    <text evidence="2 4">Belongs to the peptidase S8 family.</text>
</comment>
<evidence type="ECO:0000259" key="7">
    <source>
        <dbReference type="Pfam" id="PF05922"/>
    </source>
</evidence>
<evidence type="ECO:0000256" key="2">
    <source>
        <dbReference type="ARBA" id="ARBA00011073"/>
    </source>
</evidence>
<name>A0A2P5ASQ5_PARAD</name>
<dbReference type="GO" id="GO:0005576">
    <property type="term" value="C:extracellular region"/>
    <property type="evidence" value="ECO:0007669"/>
    <property type="project" value="UniProtKB-SubCell"/>
</dbReference>
<dbReference type="PANTHER" id="PTHR10795">
    <property type="entry name" value="PROPROTEIN CONVERTASE SUBTILISIN/KEXIN"/>
    <property type="match status" value="1"/>
</dbReference>
<dbReference type="InterPro" id="IPR045051">
    <property type="entry name" value="SBT"/>
</dbReference>
<evidence type="ECO:0000259" key="6">
    <source>
        <dbReference type="Pfam" id="PF00082"/>
    </source>
</evidence>
<evidence type="ECO:0000313" key="9">
    <source>
        <dbReference type="Proteomes" id="UP000237105"/>
    </source>
</evidence>
<dbReference type="PROSITE" id="PS00137">
    <property type="entry name" value="SUBTILASE_HIS"/>
    <property type="match status" value="1"/>
</dbReference>
<evidence type="ECO:0000256" key="1">
    <source>
        <dbReference type="ARBA" id="ARBA00004613"/>
    </source>
</evidence>
<evidence type="ECO:0000256" key="4">
    <source>
        <dbReference type="PROSITE-ProRule" id="PRU01240"/>
    </source>
</evidence>
<reference evidence="9" key="1">
    <citation type="submission" date="2016-06" db="EMBL/GenBank/DDBJ databases">
        <title>Parallel loss of symbiosis genes in relatives of nitrogen-fixing non-legume Parasponia.</title>
        <authorList>
            <person name="Van Velzen R."/>
            <person name="Holmer R."/>
            <person name="Bu F."/>
            <person name="Rutten L."/>
            <person name="Van Zeijl A."/>
            <person name="Liu W."/>
            <person name="Santuari L."/>
            <person name="Cao Q."/>
            <person name="Sharma T."/>
            <person name="Shen D."/>
            <person name="Roswanjaya Y."/>
            <person name="Wardhani T."/>
            <person name="Kalhor M.S."/>
            <person name="Jansen J."/>
            <person name="Van den Hoogen J."/>
            <person name="Gungor B."/>
            <person name="Hartog M."/>
            <person name="Hontelez J."/>
            <person name="Verver J."/>
            <person name="Yang W.-C."/>
            <person name="Schijlen E."/>
            <person name="Repin R."/>
            <person name="Schilthuizen M."/>
            <person name="Schranz E."/>
            <person name="Heidstra R."/>
            <person name="Miyata K."/>
            <person name="Fedorova E."/>
            <person name="Kohlen W."/>
            <person name="Bisseling T."/>
            <person name="Smit S."/>
            <person name="Geurts R."/>
        </authorList>
    </citation>
    <scope>NUCLEOTIDE SEQUENCE [LARGE SCALE GENOMIC DNA]</scope>
    <source>
        <strain evidence="9">cv. WU1-14</strain>
    </source>
</reference>
<organism evidence="8 9">
    <name type="scientific">Parasponia andersonii</name>
    <name type="common">Sponia andersonii</name>
    <dbReference type="NCBI Taxonomy" id="3476"/>
    <lineage>
        <taxon>Eukaryota</taxon>
        <taxon>Viridiplantae</taxon>
        <taxon>Streptophyta</taxon>
        <taxon>Embryophyta</taxon>
        <taxon>Tracheophyta</taxon>
        <taxon>Spermatophyta</taxon>
        <taxon>Magnoliopsida</taxon>
        <taxon>eudicotyledons</taxon>
        <taxon>Gunneridae</taxon>
        <taxon>Pentapetalae</taxon>
        <taxon>rosids</taxon>
        <taxon>fabids</taxon>
        <taxon>Rosales</taxon>
        <taxon>Cannabaceae</taxon>
        <taxon>Parasponia</taxon>
    </lineage>
</organism>
<sequence length="273" mass="30340">MKEIAKIALLLFHFKILHTCIFISCLKTHTCTQNQNGPSLSPSLVYTYDNALDGFSAYLSPSELKALEKLPEFILACKDAILVLDTTHTPEFIFLNNSFGLWPSSNFGQNTIIGIVDSGIWPENLSFQDHGMPKEVPISKWNGSCAGGEDFNSSFCNSKLIGVRYFNEGLKRVRNETMPKIVDSARDILGHGTQVSSIAAGKYVEEAFYFGYAEGVGKGVAPQARLAVYNAFWTEGRDSDLLSAMNQAIADGLMYFLSPRNQDHQRNYLKTRV</sequence>
<feature type="chain" id="PRO_5015200036" evidence="5">
    <location>
        <begin position="20"/>
        <end position="273"/>
    </location>
</feature>
<dbReference type="OrthoDB" id="1925414at2759"/>
<dbReference type="GO" id="GO:0004252">
    <property type="term" value="F:serine-type endopeptidase activity"/>
    <property type="evidence" value="ECO:0007669"/>
    <property type="project" value="InterPro"/>
</dbReference>
<dbReference type="Pfam" id="PF00082">
    <property type="entry name" value="Peptidase_S8"/>
    <property type="match status" value="1"/>
</dbReference>
<feature type="signal peptide" evidence="5">
    <location>
        <begin position="1"/>
        <end position="19"/>
    </location>
</feature>
<feature type="domain" description="Peptidase S8/S53" evidence="6">
    <location>
        <begin position="108"/>
        <end position="251"/>
    </location>
</feature>
<dbReference type="InterPro" id="IPR037045">
    <property type="entry name" value="S8pro/Inhibitor_I9_sf"/>
</dbReference>
<accession>A0A2P5ASQ5</accession>
<comment type="caution">
    <text evidence="8">The sequence shown here is derived from an EMBL/GenBank/DDBJ whole genome shotgun (WGS) entry which is preliminary data.</text>
</comment>
<dbReference type="Gene3D" id="3.30.70.80">
    <property type="entry name" value="Peptidase S8 propeptide/proteinase inhibitor I9"/>
    <property type="match status" value="1"/>
</dbReference>
<dbReference type="STRING" id="3476.A0A2P5ASQ5"/>
<proteinExistence type="inferred from homology"/>
<keyword evidence="3 5" id="KW-0732">Signal</keyword>
<comment type="subcellular location">
    <subcellularLocation>
        <location evidence="1">Secreted</location>
    </subcellularLocation>
</comment>
<feature type="domain" description="Inhibitor I9" evidence="7">
    <location>
        <begin position="39"/>
        <end position="82"/>
    </location>
</feature>